<comment type="caution">
    <text evidence="2">The sequence shown here is derived from an EMBL/GenBank/DDBJ whole genome shotgun (WGS) entry which is preliminary data.</text>
</comment>
<dbReference type="EMBL" id="AGBW02010741">
    <property type="protein sequence ID" value="OWR47942.1"/>
    <property type="molecule type" value="Genomic_DNA"/>
</dbReference>
<feature type="compositionally biased region" description="Basic residues" evidence="1">
    <location>
        <begin position="105"/>
        <end position="120"/>
    </location>
</feature>
<evidence type="ECO:0000313" key="2">
    <source>
        <dbReference type="EMBL" id="OWR47942.1"/>
    </source>
</evidence>
<dbReference type="KEGG" id="dpl:KGM_210527"/>
<feature type="region of interest" description="Disordered" evidence="1">
    <location>
        <begin position="97"/>
        <end position="120"/>
    </location>
</feature>
<accession>A0A212F2I4</accession>
<evidence type="ECO:0000256" key="1">
    <source>
        <dbReference type="SAM" id="MobiDB-lite"/>
    </source>
</evidence>
<dbReference type="AlphaFoldDB" id="A0A212F2I4"/>
<dbReference type="Proteomes" id="UP000007151">
    <property type="component" value="Unassembled WGS sequence"/>
</dbReference>
<organism evidence="2 3">
    <name type="scientific">Danaus plexippus plexippus</name>
    <dbReference type="NCBI Taxonomy" id="278856"/>
    <lineage>
        <taxon>Eukaryota</taxon>
        <taxon>Metazoa</taxon>
        <taxon>Ecdysozoa</taxon>
        <taxon>Arthropoda</taxon>
        <taxon>Hexapoda</taxon>
        <taxon>Insecta</taxon>
        <taxon>Pterygota</taxon>
        <taxon>Neoptera</taxon>
        <taxon>Endopterygota</taxon>
        <taxon>Lepidoptera</taxon>
        <taxon>Glossata</taxon>
        <taxon>Ditrysia</taxon>
        <taxon>Papilionoidea</taxon>
        <taxon>Nymphalidae</taxon>
        <taxon>Danainae</taxon>
        <taxon>Danaini</taxon>
        <taxon>Danaina</taxon>
        <taxon>Danaus</taxon>
        <taxon>Danaus</taxon>
    </lineage>
</organism>
<name>A0A212F2I4_DANPL</name>
<reference evidence="2 3" key="1">
    <citation type="journal article" date="2011" name="Cell">
        <title>The monarch butterfly genome yields insights into long-distance migration.</title>
        <authorList>
            <person name="Zhan S."/>
            <person name="Merlin C."/>
            <person name="Boore J.L."/>
            <person name="Reppert S.M."/>
        </authorList>
    </citation>
    <scope>NUCLEOTIDE SEQUENCE [LARGE SCALE GENOMIC DNA]</scope>
    <source>
        <strain evidence="2">F-2</strain>
    </source>
</reference>
<proteinExistence type="predicted"/>
<protein>
    <submittedName>
        <fullName evidence="2">Uncharacterized protein</fullName>
    </submittedName>
</protein>
<gene>
    <name evidence="2" type="ORF">KGM_210527</name>
</gene>
<keyword evidence="3" id="KW-1185">Reference proteome</keyword>
<sequence length="136" mass="14273">MSPDAPAASPRVAAAGWDATPCNRSFWTTLVLYVASGGRRGRAAAGGRLARSSEFCCFVSPARVSGAAPLFCGRAAVGGRLARSSEFCCFVSPARVSGAAPTRRGSSRRRRPGARRPALGRRGCRGCLGAWRRPFS</sequence>
<evidence type="ECO:0000313" key="3">
    <source>
        <dbReference type="Proteomes" id="UP000007151"/>
    </source>
</evidence>
<dbReference type="InParanoid" id="A0A212F2I4"/>